<dbReference type="PANTHER" id="PTHR11373">
    <property type="entry name" value="DEOXYNUCLEOSIDE TRIPHOSPHATE TRIPHOSPHOHYDROLASE"/>
    <property type="match status" value="1"/>
</dbReference>
<evidence type="ECO:0000256" key="1">
    <source>
        <dbReference type="ARBA" id="ARBA00005776"/>
    </source>
</evidence>
<evidence type="ECO:0000256" key="2">
    <source>
        <dbReference type="ARBA" id="ARBA00008535"/>
    </source>
</evidence>
<dbReference type="InterPro" id="IPR050135">
    <property type="entry name" value="dGTPase-like"/>
</dbReference>
<dbReference type="PANTHER" id="PTHR11373:SF4">
    <property type="entry name" value="DEOXYNUCLEOSIDE TRIPHOSPHATE TRIPHOSPHOHYDROLASE SAMHD1"/>
    <property type="match status" value="1"/>
</dbReference>
<evidence type="ECO:0000259" key="4">
    <source>
        <dbReference type="PROSITE" id="PS51720"/>
    </source>
</evidence>
<dbReference type="Proteomes" id="UP001558613">
    <property type="component" value="Unassembled WGS sequence"/>
</dbReference>
<keyword evidence="3" id="KW-0547">Nucleotide-binding</keyword>
<keyword evidence="6" id="KW-1185">Reference proteome</keyword>
<dbReference type="InterPro" id="IPR003607">
    <property type="entry name" value="HD/PDEase_dom"/>
</dbReference>
<dbReference type="EMBL" id="JAYMGO010000001">
    <property type="protein sequence ID" value="KAL1281520.1"/>
    <property type="molecule type" value="Genomic_DNA"/>
</dbReference>
<comment type="similarity">
    <text evidence="2">Belongs to the TRAFAC class TrmE-Era-EngA-EngB-Septin-like GTPase superfamily. AIG1/Toc34/Toc159-like paraseptin GTPase family. IAN subfamily.</text>
</comment>
<dbReference type="CDD" id="cd00077">
    <property type="entry name" value="HDc"/>
    <property type="match status" value="1"/>
</dbReference>
<comment type="caution">
    <text evidence="5">The sequence shown here is derived from an EMBL/GenBank/DDBJ whole genome shotgun (WGS) entry which is preliminary data.</text>
</comment>
<gene>
    <name evidence="5" type="ORF">QQF64_000323</name>
</gene>
<dbReference type="SUPFAM" id="SSF52540">
    <property type="entry name" value="P-loop containing nucleoside triphosphate hydrolases"/>
    <property type="match status" value="1"/>
</dbReference>
<dbReference type="SUPFAM" id="SSF109604">
    <property type="entry name" value="HD-domain/PDEase-like"/>
    <property type="match status" value="1"/>
</dbReference>
<dbReference type="PROSITE" id="PS51720">
    <property type="entry name" value="G_AIG1"/>
    <property type="match status" value="1"/>
</dbReference>
<organism evidence="5 6">
    <name type="scientific">Cirrhinus molitorella</name>
    <name type="common">mud carp</name>
    <dbReference type="NCBI Taxonomy" id="172907"/>
    <lineage>
        <taxon>Eukaryota</taxon>
        <taxon>Metazoa</taxon>
        <taxon>Chordata</taxon>
        <taxon>Craniata</taxon>
        <taxon>Vertebrata</taxon>
        <taxon>Euteleostomi</taxon>
        <taxon>Actinopterygii</taxon>
        <taxon>Neopterygii</taxon>
        <taxon>Teleostei</taxon>
        <taxon>Ostariophysi</taxon>
        <taxon>Cypriniformes</taxon>
        <taxon>Cyprinidae</taxon>
        <taxon>Labeoninae</taxon>
        <taxon>Labeonini</taxon>
        <taxon>Cirrhinus</taxon>
    </lineage>
</organism>
<dbReference type="InterPro" id="IPR006703">
    <property type="entry name" value="G_AIG1"/>
</dbReference>
<dbReference type="Gene3D" id="1.10.3210.10">
    <property type="entry name" value="Hypothetical protein af1432"/>
    <property type="match status" value="1"/>
</dbReference>
<comment type="similarity">
    <text evidence="1">Belongs to the SAMHD1 family.</text>
</comment>
<accession>A0ABR3NWU5</accession>
<name>A0ABR3NWU5_9TELE</name>
<feature type="domain" description="AIG1-type G" evidence="4">
    <location>
        <begin position="147"/>
        <end position="373"/>
    </location>
</feature>
<protein>
    <recommendedName>
        <fullName evidence="4">AIG1-type G domain-containing protein</fullName>
    </recommendedName>
</protein>
<dbReference type="Pfam" id="PF04548">
    <property type="entry name" value="AIG1"/>
    <property type="match status" value="1"/>
</dbReference>
<dbReference type="InterPro" id="IPR027417">
    <property type="entry name" value="P-loop_NTPase"/>
</dbReference>
<reference evidence="5 6" key="1">
    <citation type="submission" date="2023-09" db="EMBL/GenBank/DDBJ databases">
        <authorList>
            <person name="Wang M."/>
        </authorList>
    </citation>
    <scope>NUCLEOTIDE SEQUENCE [LARGE SCALE GENOMIC DNA]</scope>
    <source>
        <strain evidence="5">GT-2023</strain>
        <tissue evidence="5">Liver</tissue>
    </source>
</reference>
<proteinExistence type="inferred from homology"/>
<evidence type="ECO:0000313" key="5">
    <source>
        <dbReference type="EMBL" id="KAL1281520.1"/>
    </source>
</evidence>
<sequence length="568" mass="64962">MQIFCVIFNDPIHGHIELHPLLVKIIDTPQFQRLRHIKQLGGTSRVYPGTTHTRFEHSLGMAYLAGSMIKVLQQKAFQKTKQDLADEKDVLCVQIAALCYNLGHGPFSHLYEKLRREALKHKELQHFDSVQLREKTAITTMTSTHTECDLRIVLLGKTGSGKSATGNIILGRKAFEVVDFMKSTNKSCEKQNGTVGGKTVSIVDTPGLFNTAMEKQQLKAKIQKCVEMSSPGPHVFLLLIKLGEKSIGEDVTAAKYVLQIQKMLQFLNKSQWQENVALQLIKESQRQEKMMSQLQKHLQQLENDFMCNCSAQTRNSSKYCYRYKNNSSFRQCKAATGENYVAAAKDPSQLQEEMILQPEKMLLLQKKMTSQLQEMLQLQQNYSMCNCIPQDWIFSKYCYRYKSNSSFRQCKAATGENYVAAAKDASQLQGKLVLQLQEYDYSCNCSTEYWISSKYCYRYESNSSVGQCQAATGEDDVAAAKDASYHQGKLKWLLHKMLHRQEKMTSQLQKMLQENDYLCNCSTEYWISSKYCYRYESIRQCKGATNEDDVAAAKDGSQQQEQEMLQLL</sequence>
<evidence type="ECO:0000256" key="3">
    <source>
        <dbReference type="ARBA" id="ARBA00022741"/>
    </source>
</evidence>
<evidence type="ECO:0000313" key="6">
    <source>
        <dbReference type="Proteomes" id="UP001558613"/>
    </source>
</evidence>